<dbReference type="AlphaFoldDB" id="A0A7W0HQC7"/>
<dbReference type="RefSeq" id="WP_181610451.1">
    <property type="nucleotide sequence ID" value="NZ_BAABAM010000002.1"/>
</dbReference>
<evidence type="ECO:0000313" key="3">
    <source>
        <dbReference type="Proteomes" id="UP000530928"/>
    </source>
</evidence>
<accession>A0A7W0HQC7</accession>
<name>A0A7W0HQC7_9ACTN</name>
<dbReference type="PROSITE" id="PS51257">
    <property type="entry name" value="PROKAR_LIPOPROTEIN"/>
    <property type="match status" value="1"/>
</dbReference>
<gene>
    <name evidence="2" type="ORF">HNR30_003023</name>
</gene>
<organism evidence="2 3">
    <name type="scientific">Nonomuraea soli</name>
    <dbReference type="NCBI Taxonomy" id="1032476"/>
    <lineage>
        <taxon>Bacteria</taxon>
        <taxon>Bacillati</taxon>
        <taxon>Actinomycetota</taxon>
        <taxon>Actinomycetes</taxon>
        <taxon>Streptosporangiales</taxon>
        <taxon>Streptosporangiaceae</taxon>
        <taxon>Nonomuraea</taxon>
    </lineage>
</organism>
<proteinExistence type="predicted"/>
<feature type="chain" id="PRO_5031498631" evidence="1">
    <location>
        <begin position="30"/>
        <end position="142"/>
    </location>
</feature>
<dbReference type="EMBL" id="JACDUR010000003">
    <property type="protein sequence ID" value="MBA2891682.1"/>
    <property type="molecule type" value="Genomic_DNA"/>
</dbReference>
<comment type="caution">
    <text evidence="2">The sequence shown here is derived from an EMBL/GenBank/DDBJ whole genome shotgun (WGS) entry which is preliminary data.</text>
</comment>
<reference evidence="2 3" key="1">
    <citation type="submission" date="2020-07" db="EMBL/GenBank/DDBJ databases">
        <title>Genomic Encyclopedia of Type Strains, Phase IV (KMG-IV): sequencing the most valuable type-strain genomes for metagenomic binning, comparative biology and taxonomic classification.</title>
        <authorList>
            <person name="Goeker M."/>
        </authorList>
    </citation>
    <scope>NUCLEOTIDE SEQUENCE [LARGE SCALE GENOMIC DNA]</scope>
    <source>
        <strain evidence="2 3">DSM 45533</strain>
    </source>
</reference>
<protein>
    <submittedName>
        <fullName evidence="2">Uncharacterized protein</fullName>
    </submittedName>
</protein>
<evidence type="ECO:0000256" key="1">
    <source>
        <dbReference type="SAM" id="SignalP"/>
    </source>
</evidence>
<keyword evidence="1" id="KW-0732">Signal</keyword>
<evidence type="ECO:0000313" key="2">
    <source>
        <dbReference type="EMBL" id="MBA2891682.1"/>
    </source>
</evidence>
<dbReference type="Proteomes" id="UP000530928">
    <property type="component" value="Unassembled WGS sequence"/>
</dbReference>
<feature type="signal peptide" evidence="1">
    <location>
        <begin position="1"/>
        <end position="29"/>
    </location>
</feature>
<keyword evidence="3" id="KW-1185">Reference proteome</keyword>
<sequence length="142" mass="15118">MKLRSVSALAAGVLMALTGLVVNAPAASAASVSGCSGTKSLSWSFPGGTARTVLSRKCKVKSGSSTYYNQDFVSFTLNDTKCDASGPRIFLRRGSTTLWTKYNNKGCNTTVTGTSWTAYQSATWYVAFNGDKYGLTDYAKMS</sequence>